<evidence type="ECO:0000313" key="3">
    <source>
        <dbReference type="EMBL" id="KAK9666445.1"/>
    </source>
</evidence>
<keyword evidence="1" id="KW-0812">Transmembrane</keyword>
<dbReference type="InterPro" id="IPR044824">
    <property type="entry name" value="MAIN-like"/>
</dbReference>
<sequence length="183" mass="20811">MYKQLGVATRADARGIAGCLSLLQAWIYGYFLFFRPSMGIGADAVTSEHVAKTGCCVPRFEPDGNQLMHYRRMLDGLTPESVTWLSYGRYVHLEHPRTLYAGCIRYLDLVEPYKPDRTNPLSDQQLRLVLGRSNDHSFPYFYVRVGHAPHVIGCGSWIYEVGPYESLYGQAPLYHLPPDVTDY</sequence>
<reference evidence="3" key="1">
    <citation type="submission" date="2024-03" db="EMBL/GenBank/DDBJ databases">
        <title>WGS assembly of Saponaria officinalis var. Norfolk2.</title>
        <authorList>
            <person name="Jenkins J."/>
            <person name="Shu S."/>
            <person name="Grimwood J."/>
            <person name="Barry K."/>
            <person name="Goodstein D."/>
            <person name="Schmutz J."/>
            <person name="Leebens-Mack J."/>
            <person name="Osbourn A."/>
        </authorList>
    </citation>
    <scope>NUCLEOTIDE SEQUENCE [LARGE SCALE GENOMIC DNA]</scope>
    <source>
        <strain evidence="3">JIC</strain>
    </source>
</reference>
<gene>
    <name evidence="3" type="ORF">RND81_14G185200</name>
</gene>
<proteinExistence type="predicted"/>
<dbReference type="EMBL" id="JBDFQZ010000014">
    <property type="protein sequence ID" value="KAK9666445.1"/>
    <property type="molecule type" value="Genomic_DNA"/>
</dbReference>
<organism evidence="3 4">
    <name type="scientific">Saponaria officinalis</name>
    <name type="common">Common soapwort</name>
    <name type="synonym">Lychnis saponaria</name>
    <dbReference type="NCBI Taxonomy" id="3572"/>
    <lineage>
        <taxon>Eukaryota</taxon>
        <taxon>Viridiplantae</taxon>
        <taxon>Streptophyta</taxon>
        <taxon>Embryophyta</taxon>
        <taxon>Tracheophyta</taxon>
        <taxon>Spermatophyta</taxon>
        <taxon>Magnoliopsida</taxon>
        <taxon>eudicotyledons</taxon>
        <taxon>Gunneridae</taxon>
        <taxon>Pentapetalae</taxon>
        <taxon>Caryophyllales</taxon>
        <taxon>Caryophyllaceae</taxon>
        <taxon>Caryophylleae</taxon>
        <taxon>Saponaria</taxon>
    </lineage>
</organism>
<evidence type="ECO:0000256" key="1">
    <source>
        <dbReference type="SAM" id="Phobius"/>
    </source>
</evidence>
<keyword evidence="4" id="KW-1185">Reference proteome</keyword>
<dbReference type="PANTHER" id="PTHR46033">
    <property type="entry name" value="PROTEIN MAIN-LIKE 2"/>
    <property type="match status" value="1"/>
</dbReference>
<dbReference type="AlphaFoldDB" id="A0AAW1GS54"/>
<keyword evidence="1" id="KW-0472">Membrane</keyword>
<protein>
    <recommendedName>
        <fullName evidence="2">Aminotransferase-like plant mobile domain-containing protein</fullName>
    </recommendedName>
</protein>
<keyword evidence="1" id="KW-1133">Transmembrane helix</keyword>
<dbReference type="Proteomes" id="UP001443914">
    <property type="component" value="Unassembled WGS sequence"/>
</dbReference>
<dbReference type="InterPro" id="IPR019557">
    <property type="entry name" value="AminoTfrase-like_pln_mobile"/>
</dbReference>
<name>A0AAW1GS54_SAPOF</name>
<evidence type="ECO:0000259" key="2">
    <source>
        <dbReference type="Pfam" id="PF10536"/>
    </source>
</evidence>
<comment type="caution">
    <text evidence="3">The sequence shown here is derived from an EMBL/GenBank/DDBJ whole genome shotgun (WGS) entry which is preliminary data.</text>
</comment>
<feature type="domain" description="Aminotransferase-like plant mobile" evidence="2">
    <location>
        <begin position="1"/>
        <end position="117"/>
    </location>
</feature>
<dbReference type="Pfam" id="PF10536">
    <property type="entry name" value="PMD"/>
    <property type="match status" value="1"/>
</dbReference>
<accession>A0AAW1GS54</accession>
<feature type="transmembrane region" description="Helical" evidence="1">
    <location>
        <begin position="15"/>
        <end position="33"/>
    </location>
</feature>
<dbReference type="GO" id="GO:0010073">
    <property type="term" value="P:meristem maintenance"/>
    <property type="evidence" value="ECO:0007669"/>
    <property type="project" value="InterPro"/>
</dbReference>
<dbReference type="PANTHER" id="PTHR46033:SF8">
    <property type="entry name" value="PROTEIN MAINTENANCE OF MERISTEMS-LIKE"/>
    <property type="match status" value="1"/>
</dbReference>
<evidence type="ECO:0000313" key="4">
    <source>
        <dbReference type="Proteomes" id="UP001443914"/>
    </source>
</evidence>